<keyword evidence="4 7" id="KW-1133">Transmembrane helix</keyword>
<evidence type="ECO:0000256" key="5">
    <source>
        <dbReference type="ARBA" id="ARBA00023136"/>
    </source>
</evidence>
<dbReference type="PANTHER" id="PTHR30572:SF4">
    <property type="entry name" value="ABC TRANSPORTER PERMEASE YTRF"/>
    <property type="match status" value="1"/>
</dbReference>
<comment type="subcellular location">
    <subcellularLocation>
        <location evidence="1">Cell membrane</location>
        <topology evidence="1">Multi-pass membrane protein</topology>
    </subcellularLocation>
</comment>
<dbReference type="InterPro" id="IPR050250">
    <property type="entry name" value="Macrolide_Exporter_MacB"/>
</dbReference>
<feature type="domain" description="ABC3 transporter permease C-terminal" evidence="8">
    <location>
        <begin position="305"/>
        <end position="418"/>
    </location>
</feature>
<evidence type="ECO:0000256" key="1">
    <source>
        <dbReference type="ARBA" id="ARBA00004651"/>
    </source>
</evidence>
<evidence type="ECO:0000256" key="6">
    <source>
        <dbReference type="ARBA" id="ARBA00038076"/>
    </source>
</evidence>
<evidence type="ECO:0000256" key="2">
    <source>
        <dbReference type="ARBA" id="ARBA00022475"/>
    </source>
</evidence>
<name>A0A8F9XIE6_9BACT</name>
<dbReference type="InterPro" id="IPR017800">
    <property type="entry name" value="ADOP"/>
</dbReference>
<dbReference type="PANTHER" id="PTHR30572">
    <property type="entry name" value="MEMBRANE COMPONENT OF TRANSPORTER-RELATED"/>
    <property type="match status" value="1"/>
</dbReference>
<keyword evidence="2" id="KW-1003">Cell membrane</keyword>
<feature type="transmembrane region" description="Helical" evidence="7">
    <location>
        <begin position="707"/>
        <end position="730"/>
    </location>
</feature>
<keyword evidence="3 7" id="KW-0812">Transmembrane</keyword>
<dbReference type="Pfam" id="PF12704">
    <property type="entry name" value="MacB_PCD"/>
    <property type="match status" value="2"/>
</dbReference>
<comment type="similarity">
    <text evidence="6">Belongs to the ABC-4 integral membrane protein family.</text>
</comment>
<evidence type="ECO:0000256" key="7">
    <source>
        <dbReference type="SAM" id="Phobius"/>
    </source>
</evidence>
<feature type="transmembrane region" description="Helical" evidence="7">
    <location>
        <begin position="796"/>
        <end position="818"/>
    </location>
</feature>
<dbReference type="KEGG" id="ole:K0B96_06815"/>
<dbReference type="GO" id="GO:0005886">
    <property type="term" value="C:plasma membrane"/>
    <property type="evidence" value="ECO:0007669"/>
    <property type="project" value="UniProtKB-SubCell"/>
</dbReference>
<dbReference type="GO" id="GO:0022857">
    <property type="term" value="F:transmembrane transporter activity"/>
    <property type="evidence" value="ECO:0007669"/>
    <property type="project" value="TreeGrafter"/>
</dbReference>
<feature type="transmembrane region" description="Helical" evidence="7">
    <location>
        <begin position="441"/>
        <end position="465"/>
    </location>
</feature>
<dbReference type="RefSeq" id="WP_220165331.1">
    <property type="nucleotide sequence ID" value="NZ_CP080507.1"/>
</dbReference>
<accession>A0A8F9XIE6</accession>
<gene>
    <name evidence="10" type="ORF">K0B96_06815</name>
</gene>
<feature type="transmembrane region" description="Helical" evidence="7">
    <location>
        <begin position="36"/>
        <end position="63"/>
    </location>
</feature>
<feature type="transmembrane region" description="Helical" evidence="7">
    <location>
        <begin position="298"/>
        <end position="321"/>
    </location>
</feature>
<dbReference type="Proteomes" id="UP000825051">
    <property type="component" value="Chromosome"/>
</dbReference>
<keyword evidence="11" id="KW-1185">Reference proteome</keyword>
<evidence type="ECO:0000259" key="8">
    <source>
        <dbReference type="Pfam" id="PF02687"/>
    </source>
</evidence>
<feature type="transmembrane region" description="Helical" evidence="7">
    <location>
        <begin position="763"/>
        <end position="784"/>
    </location>
</feature>
<evidence type="ECO:0000313" key="10">
    <source>
        <dbReference type="EMBL" id="QYM80320.1"/>
    </source>
</evidence>
<feature type="domain" description="MacB-like periplasmic core" evidence="9">
    <location>
        <begin position="38"/>
        <end position="255"/>
    </location>
</feature>
<feature type="transmembrane region" description="Helical" evidence="7">
    <location>
        <begin position="393"/>
        <end position="414"/>
    </location>
</feature>
<reference evidence="10" key="1">
    <citation type="submission" date="2021-08" db="EMBL/GenBank/DDBJ databases">
        <title>Genome of a novel bacterium of the phylum Verrucomicrobia, Oleiharenicola sp. KSB-15.</title>
        <authorList>
            <person name="Chung J.-H."/>
            <person name="Ahn J.-H."/>
            <person name="Yoon Y."/>
            <person name="Kim D.-Y."/>
            <person name="An S.-H."/>
            <person name="Park I."/>
            <person name="Yeon J."/>
        </authorList>
    </citation>
    <scope>NUCLEOTIDE SEQUENCE</scope>
    <source>
        <strain evidence="10">KSB-15</strain>
    </source>
</reference>
<dbReference type="NCBIfam" id="TIGR03434">
    <property type="entry name" value="ADOP"/>
    <property type="match status" value="1"/>
</dbReference>
<evidence type="ECO:0000313" key="11">
    <source>
        <dbReference type="Proteomes" id="UP000825051"/>
    </source>
</evidence>
<evidence type="ECO:0000259" key="9">
    <source>
        <dbReference type="Pfam" id="PF12704"/>
    </source>
</evidence>
<evidence type="ECO:0000256" key="4">
    <source>
        <dbReference type="ARBA" id="ARBA00022989"/>
    </source>
</evidence>
<feature type="domain" description="ABC3 transporter permease C-terminal" evidence="8">
    <location>
        <begin position="715"/>
        <end position="826"/>
    </location>
</feature>
<feature type="transmembrane region" description="Helical" evidence="7">
    <location>
        <begin position="351"/>
        <end position="373"/>
    </location>
</feature>
<protein>
    <submittedName>
        <fullName evidence="10">ABC transporter permease</fullName>
    </submittedName>
</protein>
<organism evidence="10 11">
    <name type="scientific">Horticoccus luteus</name>
    <dbReference type="NCBI Taxonomy" id="2862869"/>
    <lineage>
        <taxon>Bacteria</taxon>
        <taxon>Pseudomonadati</taxon>
        <taxon>Verrucomicrobiota</taxon>
        <taxon>Opitutia</taxon>
        <taxon>Opitutales</taxon>
        <taxon>Opitutaceae</taxon>
        <taxon>Horticoccus</taxon>
    </lineage>
</organism>
<dbReference type="Pfam" id="PF02687">
    <property type="entry name" value="FtsX"/>
    <property type="match status" value="2"/>
</dbReference>
<dbReference type="AlphaFoldDB" id="A0A8F9XIE6"/>
<dbReference type="InterPro" id="IPR025857">
    <property type="entry name" value="MacB_PCD"/>
</dbReference>
<dbReference type="InterPro" id="IPR003838">
    <property type="entry name" value="ABC3_permease_C"/>
</dbReference>
<proteinExistence type="inferred from homology"/>
<dbReference type="EMBL" id="CP080507">
    <property type="protein sequence ID" value="QYM80320.1"/>
    <property type="molecule type" value="Genomic_DNA"/>
</dbReference>
<feature type="domain" description="MacB-like periplasmic core" evidence="9">
    <location>
        <begin position="445"/>
        <end position="652"/>
    </location>
</feature>
<evidence type="ECO:0000256" key="3">
    <source>
        <dbReference type="ARBA" id="ARBA00022692"/>
    </source>
</evidence>
<sequence>MSNVEPRTSGTRAFVGLSNIWRDLRFSFRALRRAKVFSATVILTLALCIGANSTILTVLYGLVLKPLPFPDAGQIVDICNMRPKAGQMKLRVSLAQFLDYQKHADLLSDVALWNGWMFNLGQEGSTVRYVGMQITADYFKVLGLQPLKGRFFTAEDCRPGQGAVAVVTQSFWEKKFNGDPDIVGQELRLSGRLYTIVGIVPRSFEELSTAPLLMVPYEVVPDRARPEWRMAPMGDMCARVKSGVALGAALAQLQTLEERNREALADPRLREYLVSGGHRMGLEQIRAEQTKPIKSSLLLLQGCGLLVLLLGCVNVASLTLARVNARRSELAVRRALGASTPMLARQILLEAVLLALGGGALGLLLAASALRVINVYTDRVVYGIPPVSIDGGVLGLTLLVSLVVAVLIGALPVARIGRERTLQNALQSGTRGASAGGRFRLISSGLVVAQVALALVLLIGAGLLITSFAKVMATRPGFDVDRILYARVAYDSNYTDPVMLQGLQNRILEKMREIPGVESLAYSWYLPGSDINRTTNLPIRGMPAGQDGTYPTGIMFGVSPGYLETMGIRLLEGRNFNADDLRPGARPVYIVERKFAERYFPDRSAVGQLFGWGPPDQKPEEAPVIIGVAENAHVAGLEDRDAAPYVYAALDTSRGGLSLEFRTTRTLEDMLPAIRAKLHSVDPALPIYGETTMRTQLENKAAGRRGIMWLLGGYASIALILAAVGIYGLLAYDVTQRTKEIGIRGAIGATRAQIVALILRQGLWKTGCGLTIGLVAALYLSRYIRTLLYDVAPTDPLIFGAVTLLLLLVGLLASWLPARRAARVDPMIALRCE</sequence>
<keyword evidence="5 7" id="KW-0472">Membrane</keyword>